<gene>
    <name evidence="1" type="ORF">PHYPA_014315</name>
</gene>
<reference evidence="2" key="3">
    <citation type="submission" date="2020-12" db="UniProtKB">
        <authorList>
            <consortium name="EnsemblPlants"/>
        </authorList>
    </citation>
    <scope>IDENTIFICATION</scope>
</reference>
<proteinExistence type="predicted"/>
<reference evidence="1 3" key="2">
    <citation type="journal article" date="2018" name="Plant J.">
        <title>The Physcomitrella patens chromosome-scale assembly reveals moss genome structure and evolution.</title>
        <authorList>
            <person name="Lang D."/>
            <person name="Ullrich K.K."/>
            <person name="Murat F."/>
            <person name="Fuchs J."/>
            <person name="Jenkins J."/>
            <person name="Haas F.B."/>
            <person name="Piednoel M."/>
            <person name="Gundlach H."/>
            <person name="Van Bel M."/>
            <person name="Meyberg R."/>
            <person name="Vives C."/>
            <person name="Morata J."/>
            <person name="Symeonidi A."/>
            <person name="Hiss M."/>
            <person name="Muchero W."/>
            <person name="Kamisugi Y."/>
            <person name="Saleh O."/>
            <person name="Blanc G."/>
            <person name="Decker E.L."/>
            <person name="van Gessel N."/>
            <person name="Grimwood J."/>
            <person name="Hayes R.D."/>
            <person name="Graham S.W."/>
            <person name="Gunter L.E."/>
            <person name="McDaniel S.F."/>
            <person name="Hoernstein S.N.W."/>
            <person name="Larsson A."/>
            <person name="Li F.W."/>
            <person name="Perroud P.F."/>
            <person name="Phillips J."/>
            <person name="Ranjan P."/>
            <person name="Rokshar D.S."/>
            <person name="Rothfels C.J."/>
            <person name="Schneider L."/>
            <person name="Shu S."/>
            <person name="Stevenson D.W."/>
            <person name="Thummler F."/>
            <person name="Tillich M."/>
            <person name="Villarreal Aguilar J.C."/>
            <person name="Widiez T."/>
            <person name="Wong G.K."/>
            <person name="Wymore A."/>
            <person name="Zhang Y."/>
            <person name="Zimmer A.D."/>
            <person name="Quatrano R.S."/>
            <person name="Mayer K.F.X."/>
            <person name="Goodstein D."/>
            <person name="Casacuberta J.M."/>
            <person name="Vandepoele K."/>
            <person name="Reski R."/>
            <person name="Cuming A.C."/>
            <person name="Tuskan G.A."/>
            <person name="Maumus F."/>
            <person name="Salse J."/>
            <person name="Schmutz J."/>
            <person name="Rensing S.A."/>
        </authorList>
    </citation>
    <scope>NUCLEOTIDE SEQUENCE [LARGE SCALE GENOMIC DNA]</scope>
    <source>
        <strain evidence="2 3">cv. Gransden 2004</strain>
    </source>
</reference>
<organism evidence="1">
    <name type="scientific">Physcomitrium patens</name>
    <name type="common">Spreading-leaved earth moss</name>
    <name type="synonym">Physcomitrella patens</name>
    <dbReference type="NCBI Taxonomy" id="3218"/>
    <lineage>
        <taxon>Eukaryota</taxon>
        <taxon>Viridiplantae</taxon>
        <taxon>Streptophyta</taxon>
        <taxon>Embryophyta</taxon>
        <taxon>Bryophyta</taxon>
        <taxon>Bryophytina</taxon>
        <taxon>Bryopsida</taxon>
        <taxon>Funariidae</taxon>
        <taxon>Funariales</taxon>
        <taxon>Funariaceae</taxon>
        <taxon>Physcomitrium</taxon>
    </lineage>
</organism>
<reference evidence="1 3" key="1">
    <citation type="journal article" date="2008" name="Science">
        <title>The Physcomitrella genome reveals evolutionary insights into the conquest of land by plants.</title>
        <authorList>
            <person name="Rensing S."/>
            <person name="Lang D."/>
            <person name="Zimmer A."/>
            <person name="Terry A."/>
            <person name="Salamov A."/>
            <person name="Shapiro H."/>
            <person name="Nishiyama T."/>
            <person name="Perroud P.-F."/>
            <person name="Lindquist E."/>
            <person name="Kamisugi Y."/>
            <person name="Tanahashi T."/>
            <person name="Sakakibara K."/>
            <person name="Fujita T."/>
            <person name="Oishi K."/>
            <person name="Shin-I T."/>
            <person name="Kuroki Y."/>
            <person name="Toyoda A."/>
            <person name="Suzuki Y."/>
            <person name="Hashimoto A."/>
            <person name="Yamaguchi K."/>
            <person name="Sugano A."/>
            <person name="Kohara Y."/>
            <person name="Fujiyama A."/>
            <person name="Anterola A."/>
            <person name="Aoki S."/>
            <person name="Ashton N."/>
            <person name="Barbazuk W.B."/>
            <person name="Barker E."/>
            <person name="Bennetzen J."/>
            <person name="Bezanilla M."/>
            <person name="Blankenship R."/>
            <person name="Cho S.H."/>
            <person name="Dutcher S."/>
            <person name="Estelle M."/>
            <person name="Fawcett J.A."/>
            <person name="Gundlach H."/>
            <person name="Hanada K."/>
            <person name="Heyl A."/>
            <person name="Hicks K.A."/>
            <person name="Hugh J."/>
            <person name="Lohr M."/>
            <person name="Mayer K."/>
            <person name="Melkozernov A."/>
            <person name="Murata T."/>
            <person name="Nelson D."/>
            <person name="Pils B."/>
            <person name="Prigge M."/>
            <person name="Reiss B."/>
            <person name="Renner T."/>
            <person name="Rombauts S."/>
            <person name="Rushton P."/>
            <person name="Sanderfoot A."/>
            <person name="Schween G."/>
            <person name="Shiu S.-H."/>
            <person name="Stueber K."/>
            <person name="Theodoulou F.L."/>
            <person name="Tu H."/>
            <person name="Van de Peer Y."/>
            <person name="Verrier P.J."/>
            <person name="Waters E."/>
            <person name="Wood A."/>
            <person name="Yang L."/>
            <person name="Cove D."/>
            <person name="Cuming A."/>
            <person name="Hasebe M."/>
            <person name="Lucas S."/>
            <person name="Mishler D.B."/>
            <person name="Reski R."/>
            <person name="Grigoriev I."/>
            <person name="Quatrano R.S."/>
            <person name="Boore J.L."/>
        </authorList>
    </citation>
    <scope>NUCLEOTIDE SEQUENCE [LARGE SCALE GENOMIC DNA]</scope>
    <source>
        <strain evidence="2 3">cv. Gransden 2004</strain>
    </source>
</reference>
<evidence type="ECO:0000313" key="3">
    <source>
        <dbReference type="Proteomes" id="UP000006727"/>
    </source>
</evidence>
<accession>A0A2K1K092</accession>
<protein>
    <submittedName>
        <fullName evidence="1 2">Uncharacterized protein</fullName>
    </submittedName>
</protein>
<dbReference type="Gramene" id="Pp3c10_24200V3.1">
    <property type="protein sequence ID" value="PAC:32902191.CDS.1"/>
    <property type="gene ID" value="Pp3c10_24200"/>
</dbReference>
<dbReference type="AlphaFoldDB" id="A0A2K1K092"/>
<evidence type="ECO:0000313" key="1">
    <source>
        <dbReference type="EMBL" id="PNR47195.1"/>
    </source>
</evidence>
<dbReference type="EMBL" id="ABEU02000010">
    <property type="protein sequence ID" value="PNR47195.1"/>
    <property type="molecule type" value="Genomic_DNA"/>
</dbReference>
<evidence type="ECO:0000313" key="2">
    <source>
        <dbReference type="EnsemblPlants" id="PAC:32902191.CDS.1"/>
    </source>
</evidence>
<sequence>MASSTRLVYSAITRSLHNTIRAAEASERGLIGACDRINRTTESACRSPSNPFESFRCFG</sequence>
<name>A0A2K1K092_PHYPA</name>
<dbReference type="InParanoid" id="A0A2K1K092"/>
<dbReference type="EnsemblPlants" id="Pp3c10_24200V3.1">
    <property type="protein sequence ID" value="PAC:32902191.CDS.1"/>
    <property type="gene ID" value="Pp3c10_24200"/>
</dbReference>
<keyword evidence="3" id="KW-1185">Reference proteome</keyword>
<dbReference type="Proteomes" id="UP000006727">
    <property type="component" value="Chromosome 10"/>
</dbReference>